<organism evidence="2 3">
    <name type="scientific">Streptomonospora litoralis</name>
    <dbReference type="NCBI Taxonomy" id="2498135"/>
    <lineage>
        <taxon>Bacteria</taxon>
        <taxon>Bacillati</taxon>
        <taxon>Actinomycetota</taxon>
        <taxon>Actinomycetes</taxon>
        <taxon>Streptosporangiales</taxon>
        <taxon>Nocardiopsidaceae</taxon>
        <taxon>Streptomonospora</taxon>
    </lineage>
</organism>
<dbReference type="Proteomes" id="UP000292235">
    <property type="component" value="Chromosome"/>
</dbReference>
<evidence type="ECO:0000313" key="2">
    <source>
        <dbReference type="EMBL" id="QBI52637.1"/>
    </source>
</evidence>
<name>A0A4P6Q204_9ACTN</name>
<dbReference type="AlphaFoldDB" id="A0A4P6Q204"/>
<proteinExistence type="predicted"/>
<feature type="compositionally biased region" description="Basic residues" evidence="1">
    <location>
        <begin position="14"/>
        <end position="23"/>
    </location>
</feature>
<feature type="compositionally biased region" description="Basic and acidic residues" evidence="1">
    <location>
        <begin position="103"/>
        <end position="114"/>
    </location>
</feature>
<evidence type="ECO:0000313" key="3">
    <source>
        <dbReference type="Proteomes" id="UP000292235"/>
    </source>
</evidence>
<keyword evidence="3" id="KW-1185">Reference proteome</keyword>
<gene>
    <name evidence="2" type="ORF">EKD16_04135</name>
</gene>
<feature type="region of interest" description="Disordered" evidence="1">
    <location>
        <begin position="1"/>
        <end position="266"/>
    </location>
</feature>
<protein>
    <submittedName>
        <fullName evidence="2">Uncharacterized protein</fullName>
    </submittedName>
</protein>
<dbReference type="KEGG" id="strr:EKD16_04135"/>
<evidence type="ECO:0000256" key="1">
    <source>
        <dbReference type="SAM" id="MobiDB-lite"/>
    </source>
</evidence>
<sequence>MARKQSRGSTFRASRGRCVRRGRPQIGHRTPKVHPIGRWSPRRPRPGTTSDVSSPPDLRSGAPPGRSSGRTAPHRAASGLRGPGRNTAAALPSPRARYVRGAGVDRGDRGENPNEGRWISSYGHDRPAALPPSRTHGPLPGTRHPHRPSPGGPLPATGTDTCELGPTAAVAALVARTTGEHPKRWARAQPPPSSALLFRKIARHPADQQGRPAEPTRHRPRCPLLPVNQPAARQGQGQGQVGIAAPSSTARPPMGAGSIQHSFDRA</sequence>
<feature type="compositionally biased region" description="Low complexity" evidence="1">
    <location>
        <begin position="231"/>
        <end position="245"/>
    </location>
</feature>
<reference evidence="2 3" key="1">
    <citation type="submission" date="2019-02" db="EMBL/GenBank/DDBJ databases">
        <authorList>
            <person name="Khodamoradi S."/>
            <person name="Hahnke R.L."/>
            <person name="Kaempfer P."/>
            <person name="Schumann P."/>
            <person name="Rohde M."/>
            <person name="Steinert M."/>
            <person name="Luzhetskyy A."/>
            <person name="Wink J."/>
            <person name="Ruckert C."/>
        </authorList>
    </citation>
    <scope>NUCLEOTIDE SEQUENCE [LARGE SCALE GENOMIC DNA]</scope>
    <source>
        <strain evidence="2 3">M2</strain>
    </source>
</reference>
<dbReference type="EMBL" id="CP036455">
    <property type="protein sequence ID" value="QBI52637.1"/>
    <property type="molecule type" value="Genomic_DNA"/>
</dbReference>
<accession>A0A4P6Q204</accession>